<evidence type="ECO:0000313" key="3">
    <source>
        <dbReference type="Proteomes" id="UP000034920"/>
    </source>
</evidence>
<evidence type="ECO:0000256" key="1">
    <source>
        <dbReference type="SAM" id="Phobius"/>
    </source>
</evidence>
<sequence length="108" mass="11915">MYSTKRFNSDDILKLGFKLSVVALVLSILSQMFFANKLAVKSSELTELNDRKVVLEKDLAKLEFDNSVLSSLMNIEQRALQLGFVPMTGTILAIRPAPTVSAVNIPSL</sequence>
<organism evidence="2 3">
    <name type="scientific">candidate division WWE3 bacterium GW2011_GWA1_41_8</name>
    <dbReference type="NCBI Taxonomy" id="1619103"/>
    <lineage>
        <taxon>Bacteria</taxon>
        <taxon>Katanobacteria</taxon>
    </lineage>
</organism>
<gene>
    <name evidence="2" type="ORF">UU80_C0004G0027</name>
</gene>
<dbReference type="STRING" id="1619103.UU80_C0004G0027"/>
<comment type="caution">
    <text evidence="2">The sequence shown here is derived from an EMBL/GenBank/DDBJ whole genome shotgun (WGS) entry which is preliminary data.</text>
</comment>
<evidence type="ECO:0000313" key="2">
    <source>
        <dbReference type="EMBL" id="KKS22637.1"/>
    </source>
</evidence>
<reference evidence="2 3" key="1">
    <citation type="journal article" date="2015" name="Nature">
        <title>rRNA introns, odd ribosomes, and small enigmatic genomes across a large radiation of phyla.</title>
        <authorList>
            <person name="Brown C.T."/>
            <person name="Hug L.A."/>
            <person name="Thomas B.C."/>
            <person name="Sharon I."/>
            <person name="Castelle C.J."/>
            <person name="Singh A."/>
            <person name="Wilkins M.J."/>
            <person name="Williams K.H."/>
            <person name="Banfield J.F."/>
        </authorList>
    </citation>
    <scope>NUCLEOTIDE SEQUENCE [LARGE SCALE GENOMIC DNA]</scope>
</reference>
<dbReference type="Proteomes" id="UP000034920">
    <property type="component" value="Unassembled WGS sequence"/>
</dbReference>
<protein>
    <recommendedName>
        <fullName evidence="4">Cell division protein FtsL</fullName>
    </recommendedName>
</protein>
<dbReference type="EMBL" id="LCCA01000004">
    <property type="protein sequence ID" value="KKS22637.1"/>
    <property type="molecule type" value="Genomic_DNA"/>
</dbReference>
<keyword evidence="1" id="KW-0472">Membrane</keyword>
<name>A0A0G0XE08_UNCKA</name>
<keyword evidence="1" id="KW-1133">Transmembrane helix</keyword>
<dbReference type="AlphaFoldDB" id="A0A0G0XE08"/>
<evidence type="ECO:0008006" key="4">
    <source>
        <dbReference type="Google" id="ProtNLM"/>
    </source>
</evidence>
<proteinExistence type="predicted"/>
<accession>A0A0G0XE08</accession>
<keyword evidence="1" id="KW-0812">Transmembrane</keyword>
<feature type="transmembrane region" description="Helical" evidence="1">
    <location>
        <begin position="12"/>
        <end position="34"/>
    </location>
</feature>